<evidence type="ECO:0000256" key="1">
    <source>
        <dbReference type="SAM" id="MobiDB-lite"/>
    </source>
</evidence>
<reference evidence="2" key="1">
    <citation type="submission" date="2020-07" db="EMBL/GenBank/DDBJ databases">
        <title>Huge and variable diversity of episymbiotic CPR bacteria and DPANN archaea in groundwater ecosystems.</title>
        <authorList>
            <person name="He C.Y."/>
            <person name="Keren R."/>
            <person name="Whittaker M."/>
            <person name="Farag I.F."/>
            <person name="Doudna J."/>
            <person name="Cate J.H.D."/>
            <person name="Banfield J.F."/>
        </authorList>
    </citation>
    <scope>NUCLEOTIDE SEQUENCE</scope>
    <source>
        <strain evidence="2">NC_groundwater_193_Ag_S-0.1um_51_7</strain>
    </source>
</reference>
<feature type="compositionally biased region" description="Low complexity" evidence="1">
    <location>
        <begin position="88"/>
        <end position="124"/>
    </location>
</feature>
<gene>
    <name evidence="2" type="ORF">HYT40_01750</name>
</gene>
<evidence type="ECO:0000313" key="2">
    <source>
        <dbReference type="EMBL" id="MBI2096859.1"/>
    </source>
</evidence>
<feature type="region of interest" description="Disordered" evidence="1">
    <location>
        <begin position="183"/>
        <end position="222"/>
    </location>
</feature>
<accession>A0A931SD30</accession>
<comment type="caution">
    <text evidence="2">The sequence shown here is derived from an EMBL/GenBank/DDBJ whole genome shotgun (WGS) entry which is preliminary data.</text>
</comment>
<protein>
    <submittedName>
        <fullName evidence="2">Uncharacterized protein</fullName>
    </submittedName>
</protein>
<evidence type="ECO:0000313" key="3">
    <source>
        <dbReference type="Proteomes" id="UP000724148"/>
    </source>
</evidence>
<feature type="compositionally biased region" description="Polar residues" evidence="1">
    <location>
        <begin position="211"/>
        <end position="222"/>
    </location>
</feature>
<feature type="region of interest" description="Disordered" evidence="1">
    <location>
        <begin position="88"/>
        <end position="156"/>
    </location>
</feature>
<name>A0A931SD30_9BACT</name>
<sequence length="222" mass="22087">MTRIATLGLVLSSAIFSLLVLSVGGALVSSSDLFKRWGSRTSFANTQEAALLANAGVSSGANVAASTQTQTTGGLAFDAKTVSRKTVAKATAGATTTATTNTETRVSTRTETNTSASVSNSVAVAGGGENEEKKDKKTASNDNGSNGNNKNGGSKNNASAVLGLTLSASLETKADLDGEAVFSGNSNISGSGSIDGSENHGRSNKDGVNTGGSSNANIFLGL</sequence>
<feature type="compositionally biased region" description="Low complexity" evidence="1">
    <location>
        <begin position="140"/>
        <end position="156"/>
    </location>
</feature>
<feature type="compositionally biased region" description="Basic and acidic residues" evidence="1">
    <location>
        <begin position="130"/>
        <end position="139"/>
    </location>
</feature>
<proteinExistence type="predicted"/>
<dbReference type="Proteomes" id="UP000724148">
    <property type="component" value="Unassembled WGS sequence"/>
</dbReference>
<dbReference type="EMBL" id="JACOZA010000043">
    <property type="protein sequence ID" value="MBI2096859.1"/>
    <property type="molecule type" value="Genomic_DNA"/>
</dbReference>
<organism evidence="2 3">
    <name type="scientific">Candidatus Sungiibacteriota bacterium</name>
    <dbReference type="NCBI Taxonomy" id="2750080"/>
    <lineage>
        <taxon>Bacteria</taxon>
        <taxon>Candidatus Sungiibacteriota</taxon>
    </lineage>
</organism>
<dbReference type="AlphaFoldDB" id="A0A931SD30"/>
<feature type="compositionally biased region" description="Low complexity" evidence="1">
    <location>
        <begin position="183"/>
        <end position="196"/>
    </location>
</feature>